<dbReference type="GO" id="GO:0009897">
    <property type="term" value="C:external side of plasma membrane"/>
    <property type="evidence" value="ECO:0000318"/>
    <property type="project" value="GO_Central"/>
</dbReference>
<dbReference type="Gene3D" id="2.60.40.10">
    <property type="entry name" value="Immunoglobulins"/>
    <property type="match status" value="2"/>
</dbReference>
<comment type="subcellular location">
    <subcellularLocation>
        <location evidence="1">Membrane</location>
        <topology evidence="1">Single-pass type I membrane protein</topology>
    </subcellularLocation>
</comment>
<evidence type="ECO:0000313" key="14">
    <source>
        <dbReference type="Proteomes" id="UP000002280"/>
    </source>
</evidence>
<feature type="signal peptide" evidence="11">
    <location>
        <begin position="1"/>
        <end position="32"/>
    </location>
</feature>
<dbReference type="InterPro" id="IPR013106">
    <property type="entry name" value="Ig_V-set"/>
</dbReference>
<proteinExistence type="inferred from homology"/>
<dbReference type="Ensembl" id="ENSMODT00000064023.1">
    <property type="protein sequence ID" value="ENSMODP00000051751.1"/>
    <property type="gene ID" value="ENSMODG00000036491.1"/>
</dbReference>
<dbReference type="PANTHER" id="PTHR21462:SF2">
    <property type="entry name" value="CELL SURFACE GLYCOPROTEIN CD200 RECEPTOR 2"/>
    <property type="match status" value="1"/>
</dbReference>
<evidence type="ECO:0000256" key="9">
    <source>
        <dbReference type="ARBA" id="ARBA00023180"/>
    </source>
</evidence>
<dbReference type="InterPro" id="IPR040012">
    <property type="entry name" value="CD200R"/>
</dbReference>
<dbReference type="InterPro" id="IPR036179">
    <property type="entry name" value="Ig-like_dom_sf"/>
</dbReference>
<keyword evidence="6 10" id="KW-0472">Membrane</keyword>
<dbReference type="InParanoid" id="A0A5F8GX83"/>
<dbReference type="AlphaFoldDB" id="A0A5F8GX83"/>
<sequence length="329" mass="36818">MKTSSLGKMTSALGLWIIIALLLFGYMTESSAQGCNSSTLAKEQGHLCFMNSETTTTDSSVSVQVDTKTNLSCFTFSMKNLIMVTWEIVSRDKAPCIMAKRLDNHDIKKTNCFNDRVHWEFRPDSHLTLQIDPVTTEDDGYYKCAIVTSEGNFQCGYNLSVLVPPRVSLLVDGDGTATCKASAGKPAAQISWVPEGYCFSMNETHDDKTVTVESMCHWNGLNESEVTCSISHVTGNECLSIELLPHRAKSSTLISLYICLFVLLGLIIILGFIFIWRTICHRIYKPQRSGSTPNIKMKEVEVYANYMMKGECEKESTTDFEDIRRRPTS</sequence>
<evidence type="ECO:0000256" key="3">
    <source>
        <dbReference type="ARBA" id="ARBA00022692"/>
    </source>
</evidence>
<keyword evidence="14" id="KW-1185">Reference proteome</keyword>
<keyword evidence="8" id="KW-0675">Receptor</keyword>
<dbReference type="PANTHER" id="PTHR21462">
    <property type="entry name" value="CELL SURFACE GLYCOPROTEIN OX2 RECEPTOR PRECURSOR"/>
    <property type="match status" value="1"/>
</dbReference>
<evidence type="ECO:0000313" key="13">
    <source>
        <dbReference type="Ensembl" id="ENSMODP00000051751.1"/>
    </source>
</evidence>
<protein>
    <submittedName>
        <fullName evidence="13">Cell surface glycoprotein CD200 receptor 2-like</fullName>
    </submittedName>
</protein>
<keyword evidence="5 10" id="KW-1133">Transmembrane helix</keyword>
<keyword evidence="3 10" id="KW-0812">Transmembrane</keyword>
<evidence type="ECO:0000256" key="10">
    <source>
        <dbReference type="SAM" id="Phobius"/>
    </source>
</evidence>
<dbReference type="InterPro" id="IPR013162">
    <property type="entry name" value="CD80_C2-set"/>
</dbReference>
<dbReference type="GO" id="GO:0150077">
    <property type="term" value="P:regulation of neuroinflammatory response"/>
    <property type="evidence" value="ECO:0007669"/>
    <property type="project" value="InterPro"/>
</dbReference>
<reference evidence="13" key="2">
    <citation type="submission" date="2025-08" db="UniProtKB">
        <authorList>
            <consortium name="Ensembl"/>
        </authorList>
    </citation>
    <scope>IDENTIFICATION</scope>
</reference>
<evidence type="ECO:0000259" key="12">
    <source>
        <dbReference type="PROSITE" id="PS50835"/>
    </source>
</evidence>
<reference evidence="13" key="3">
    <citation type="submission" date="2025-09" db="UniProtKB">
        <authorList>
            <consortium name="Ensembl"/>
        </authorList>
    </citation>
    <scope>IDENTIFICATION</scope>
</reference>
<comment type="similarity">
    <text evidence="2">Belongs to the CD200R family.</text>
</comment>
<dbReference type="Pfam" id="PF07686">
    <property type="entry name" value="V-set"/>
    <property type="match status" value="1"/>
</dbReference>
<evidence type="ECO:0000256" key="4">
    <source>
        <dbReference type="ARBA" id="ARBA00022729"/>
    </source>
</evidence>
<dbReference type="FunFam" id="2.60.40.10:FF:000584">
    <property type="entry name" value="Cell surface glycoprotein CD200 receptor 1"/>
    <property type="match status" value="1"/>
</dbReference>
<dbReference type="STRING" id="13616.ENSMODP00000051751"/>
<dbReference type="SMART" id="SM00409">
    <property type="entry name" value="IG"/>
    <property type="match status" value="1"/>
</dbReference>
<dbReference type="Pfam" id="PF08205">
    <property type="entry name" value="C2-set_2"/>
    <property type="match status" value="1"/>
</dbReference>
<feature type="domain" description="Ig-like" evidence="12">
    <location>
        <begin position="52"/>
        <end position="160"/>
    </location>
</feature>
<keyword evidence="4 11" id="KW-0732">Signal</keyword>
<evidence type="ECO:0000256" key="5">
    <source>
        <dbReference type="ARBA" id="ARBA00022989"/>
    </source>
</evidence>
<dbReference type="GeneTree" id="ENSGT00390000014496"/>
<accession>A0A5F8GX83</accession>
<organism evidence="13 14">
    <name type="scientific">Monodelphis domestica</name>
    <name type="common">Gray short-tailed opossum</name>
    <dbReference type="NCBI Taxonomy" id="13616"/>
    <lineage>
        <taxon>Eukaryota</taxon>
        <taxon>Metazoa</taxon>
        <taxon>Chordata</taxon>
        <taxon>Craniata</taxon>
        <taxon>Vertebrata</taxon>
        <taxon>Euteleostomi</taxon>
        <taxon>Mammalia</taxon>
        <taxon>Metatheria</taxon>
        <taxon>Didelphimorphia</taxon>
        <taxon>Didelphidae</taxon>
        <taxon>Monodelphis</taxon>
    </lineage>
</organism>
<evidence type="ECO:0000256" key="11">
    <source>
        <dbReference type="SAM" id="SignalP"/>
    </source>
</evidence>
<dbReference type="KEGG" id="mdo:100012382"/>
<keyword evidence="9" id="KW-0325">Glycoprotein</keyword>
<evidence type="ECO:0000256" key="8">
    <source>
        <dbReference type="ARBA" id="ARBA00023170"/>
    </source>
</evidence>
<dbReference type="PROSITE" id="PS50835">
    <property type="entry name" value="IG_LIKE"/>
    <property type="match status" value="2"/>
</dbReference>
<evidence type="ECO:0000256" key="6">
    <source>
        <dbReference type="ARBA" id="ARBA00023136"/>
    </source>
</evidence>
<dbReference type="OMA" id="NERITWE"/>
<dbReference type="Proteomes" id="UP000002280">
    <property type="component" value="Chromosome 4"/>
</dbReference>
<dbReference type="GO" id="GO:0038023">
    <property type="term" value="F:signaling receptor activity"/>
    <property type="evidence" value="ECO:0000318"/>
    <property type="project" value="GO_Central"/>
</dbReference>
<dbReference type="Bgee" id="ENSMODG00000036491">
    <property type="expression patterns" value="Expressed in liver and 3 other cell types or tissues"/>
</dbReference>
<feature type="chain" id="PRO_5023882862" evidence="11">
    <location>
        <begin position="33"/>
        <end position="329"/>
    </location>
</feature>
<keyword evidence="7" id="KW-1015">Disulfide bond</keyword>
<reference evidence="13 14" key="1">
    <citation type="journal article" date="2007" name="Nature">
        <title>Genome of the marsupial Monodelphis domestica reveals innovation in non-coding sequences.</title>
        <authorList>
            <person name="Mikkelsen T.S."/>
            <person name="Wakefield M.J."/>
            <person name="Aken B."/>
            <person name="Amemiya C.T."/>
            <person name="Chang J.L."/>
            <person name="Duke S."/>
            <person name="Garber M."/>
            <person name="Gentles A.J."/>
            <person name="Goodstadt L."/>
            <person name="Heger A."/>
            <person name="Jurka J."/>
            <person name="Kamal M."/>
            <person name="Mauceli E."/>
            <person name="Searle S.M."/>
            <person name="Sharpe T."/>
            <person name="Baker M.L."/>
            <person name="Batzer M.A."/>
            <person name="Benos P.V."/>
            <person name="Belov K."/>
            <person name="Clamp M."/>
            <person name="Cook A."/>
            <person name="Cuff J."/>
            <person name="Das R."/>
            <person name="Davidow L."/>
            <person name="Deakin J.E."/>
            <person name="Fazzari M.J."/>
            <person name="Glass J.L."/>
            <person name="Grabherr M."/>
            <person name="Greally J.M."/>
            <person name="Gu W."/>
            <person name="Hore T.A."/>
            <person name="Huttley G.A."/>
            <person name="Kleber M."/>
            <person name="Jirtle R.L."/>
            <person name="Koina E."/>
            <person name="Lee J.T."/>
            <person name="Mahony S."/>
            <person name="Marra M.A."/>
            <person name="Miller R.D."/>
            <person name="Nicholls R.D."/>
            <person name="Oda M."/>
            <person name="Papenfuss A.T."/>
            <person name="Parra Z.E."/>
            <person name="Pollock D.D."/>
            <person name="Ray D.A."/>
            <person name="Schein J.E."/>
            <person name="Speed T.P."/>
            <person name="Thompson K."/>
            <person name="VandeBerg J.L."/>
            <person name="Wade C.M."/>
            <person name="Walker J.A."/>
            <person name="Waters P.D."/>
            <person name="Webber C."/>
            <person name="Weidman J.R."/>
            <person name="Xie X."/>
            <person name="Zody M.C."/>
            <person name="Baldwin J."/>
            <person name="Abdouelleil A."/>
            <person name="Abdulkadir J."/>
            <person name="Abebe A."/>
            <person name="Abera B."/>
            <person name="Abreu J."/>
            <person name="Acer S.C."/>
            <person name="Aftuck L."/>
            <person name="Alexander A."/>
            <person name="An P."/>
            <person name="Anderson E."/>
            <person name="Anderson S."/>
            <person name="Arachi H."/>
            <person name="Azer M."/>
            <person name="Bachantsang P."/>
            <person name="Barry A."/>
            <person name="Bayul T."/>
            <person name="Berlin A."/>
            <person name="Bessette D."/>
            <person name="Bloom T."/>
            <person name="Bloom T."/>
            <person name="Boguslavskiy L."/>
            <person name="Bonnet C."/>
            <person name="Boukhgalter B."/>
            <person name="Bourzgui I."/>
            <person name="Brown A."/>
            <person name="Cahill P."/>
            <person name="Channer S."/>
            <person name="Cheshatsang Y."/>
            <person name="Chuda L."/>
            <person name="Citroen M."/>
            <person name="Collymore A."/>
            <person name="Cooke P."/>
            <person name="Costello M."/>
            <person name="D'Aco K."/>
            <person name="Daza R."/>
            <person name="De Haan G."/>
            <person name="DeGray S."/>
            <person name="DeMaso C."/>
            <person name="Dhargay N."/>
            <person name="Dooley K."/>
            <person name="Dooley E."/>
            <person name="Doricent M."/>
            <person name="Dorje P."/>
            <person name="Dorjee K."/>
            <person name="Dupes A."/>
            <person name="Elong R."/>
            <person name="Falk J."/>
            <person name="Farina A."/>
            <person name="Faro S."/>
            <person name="Ferguson D."/>
            <person name="Fisher S."/>
            <person name="Foley C.D."/>
            <person name="Franke A."/>
            <person name="Friedrich D."/>
            <person name="Gadbois L."/>
            <person name="Gearin G."/>
            <person name="Gearin C.R."/>
            <person name="Giannoukos G."/>
            <person name="Goode T."/>
            <person name="Graham J."/>
            <person name="Grandbois E."/>
            <person name="Grewal S."/>
            <person name="Gyaltsen K."/>
            <person name="Hafez N."/>
            <person name="Hagos B."/>
            <person name="Hall J."/>
            <person name="Henson C."/>
            <person name="Hollinger A."/>
            <person name="Honan T."/>
            <person name="Huard M.D."/>
            <person name="Hughes L."/>
            <person name="Hurhula B."/>
            <person name="Husby M.E."/>
            <person name="Kamat A."/>
            <person name="Kanga B."/>
            <person name="Kashin S."/>
            <person name="Khazanovich D."/>
            <person name="Kisner P."/>
            <person name="Lance K."/>
            <person name="Lara M."/>
            <person name="Lee W."/>
            <person name="Lennon N."/>
            <person name="Letendre F."/>
            <person name="LeVine R."/>
            <person name="Lipovsky A."/>
            <person name="Liu X."/>
            <person name="Liu J."/>
            <person name="Liu S."/>
            <person name="Lokyitsang T."/>
            <person name="Lokyitsang Y."/>
            <person name="Lubonja R."/>
            <person name="Lui A."/>
            <person name="MacDonald P."/>
            <person name="Magnisalis V."/>
            <person name="Maru K."/>
            <person name="Matthews C."/>
            <person name="McCusker W."/>
            <person name="McDonough S."/>
            <person name="Mehta T."/>
            <person name="Meldrim J."/>
            <person name="Meneus L."/>
            <person name="Mihai O."/>
            <person name="Mihalev A."/>
            <person name="Mihova T."/>
            <person name="Mittelman R."/>
            <person name="Mlenga V."/>
            <person name="Montmayeur A."/>
            <person name="Mulrain L."/>
            <person name="Navidi A."/>
            <person name="Naylor J."/>
            <person name="Negash T."/>
            <person name="Nguyen T."/>
            <person name="Nguyen N."/>
            <person name="Nicol R."/>
            <person name="Norbu C."/>
            <person name="Norbu N."/>
            <person name="Novod N."/>
            <person name="O'Neill B."/>
            <person name="Osman S."/>
            <person name="Markiewicz E."/>
            <person name="Oyono O.L."/>
            <person name="Patti C."/>
            <person name="Phunkhang P."/>
            <person name="Pierre F."/>
            <person name="Priest M."/>
            <person name="Raghuraman S."/>
            <person name="Rege F."/>
            <person name="Reyes R."/>
            <person name="Rise C."/>
            <person name="Rogov P."/>
            <person name="Ross K."/>
            <person name="Ryan E."/>
            <person name="Settipalli S."/>
            <person name="Shea T."/>
            <person name="Sherpa N."/>
            <person name="Shi L."/>
            <person name="Shih D."/>
            <person name="Sparrow T."/>
            <person name="Spaulding J."/>
            <person name="Stalker J."/>
            <person name="Stange-Thomann N."/>
            <person name="Stavropoulos S."/>
            <person name="Stone C."/>
            <person name="Strader C."/>
            <person name="Tesfaye S."/>
            <person name="Thomson T."/>
            <person name="Thoulutsang Y."/>
            <person name="Thoulutsang D."/>
            <person name="Topham K."/>
            <person name="Topping I."/>
            <person name="Tsamla T."/>
            <person name="Vassiliev H."/>
            <person name="Vo A."/>
            <person name="Wangchuk T."/>
            <person name="Wangdi T."/>
            <person name="Weiand M."/>
            <person name="Wilkinson J."/>
            <person name="Wilson A."/>
            <person name="Yadav S."/>
            <person name="Young G."/>
            <person name="Yu Q."/>
            <person name="Zembek L."/>
            <person name="Zhong D."/>
            <person name="Zimmer A."/>
            <person name="Zwirko Z."/>
            <person name="Jaffe D.B."/>
            <person name="Alvarez P."/>
            <person name="Brockman W."/>
            <person name="Butler J."/>
            <person name="Chin C."/>
            <person name="Gnerre S."/>
            <person name="MacCallum I."/>
            <person name="Graves J.A."/>
            <person name="Ponting C.P."/>
            <person name="Breen M."/>
            <person name="Samollow P.B."/>
            <person name="Lander E.S."/>
            <person name="Lindblad-Toh K."/>
        </authorList>
    </citation>
    <scope>NUCLEOTIDE SEQUENCE [LARGE SCALE GENOMIC DNA]</scope>
</reference>
<feature type="transmembrane region" description="Helical" evidence="10">
    <location>
        <begin position="254"/>
        <end position="276"/>
    </location>
</feature>
<evidence type="ECO:0000256" key="2">
    <source>
        <dbReference type="ARBA" id="ARBA00008215"/>
    </source>
</evidence>
<dbReference type="InterPro" id="IPR007110">
    <property type="entry name" value="Ig-like_dom"/>
</dbReference>
<dbReference type="InterPro" id="IPR013783">
    <property type="entry name" value="Ig-like_fold"/>
</dbReference>
<feature type="domain" description="Ig-like" evidence="12">
    <location>
        <begin position="176"/>
        <end position="240"/>
    </location>
</feature>
<dbReference type="InterPro" id="IPR003599">
    <property type="entry name" value="Ig_sub"/>
</dbReference>
<evidence type="ECO:0000256" key="7">
    <source>
        <dbReference type="ARBA" id="ARBA00023157"/>
    </source>
</evidence>
<dbReference type="SUPFAM" id="SSF48726">
    <property type="entry name" value="Immunoglobulin"/>
    <property type="match status" value="2"/>
</dbReference>
<evidence type="ECO:0000256" key="1">
    <source>
        <dbReference type="ARBA" id="ARBA00004479"/>
    </source>
</evidence>
<name>A0A5F8GX83_MONDO</name>